<feature type="transmembrane region" description="Helical" evidence="5">
    <location>
        <begin position="12"/>
        <end position="29"/>
    </location>
</feature>
<keyword evidence="8" id="KW-1185">Reference proteome</keyword>
<feature type="transmembrane region" description="Helical" evidence="5">
    <location>
        <begin position="36"/>
        <end position="62"/>
    </location>
</feature>
<feature type="transmembrane region" description="Helical" evidence="5">
    <location>
        <begin position="348"/>
        <end position="369"/>
    </location>
</feature>
<dbReference type="InterPro" id="IPR007016">
    <property type="entry name" value="O-antigen_ligase-rel_domated"/>
</dbReference>
<feature type="transmembrane region" description="Helical" evidence="5">
    <location>
        <begin position="381"/>
        <end position="399"/>
    </location>
</feature>
<evidence type="ECO:0000259" key="6">
    <source>
        <dbReference type="Pfam" id="PF04932"/>
    </source>
</evidence>
<reference evidence="7 8" key="1">
    <citation type="submission" date="2017-02" db="EMBL/GenBank/DDBJ databases">
        <title>The complete genomic sequence of a novel cold adapted crude oil-degrading bacterium Planococcus qaidamina Y42.</title>
        <authorList>
            <person name="Yang R."/>
        </authorList>
    </citation>
    <scope>NUCLEOTIDE SEQUENCE [LARGE SCALE GENOMIC DNA]</scope>
    <source>
        <strain evidence="7 8">Y42</strain>
    </source>
</reference>
<organism evidence="7 8">
    <name type="scientific">Planococcus lenghuensis</name>
    <dbReference type="NCBI Taxonomy" id="2213202"/>
    <lineage>
        <taxon>Bacteria</taxon>
        <taxon>Bacillati</taxon>
        <taxon>Bacillota</taxon>
        <taxon>Bacilli</taxon>
        <taxon>Bacillales</taxon>
        <taxon>Caryophanaceae</taxon>
        <taxon>Planococcus</taxon>
    </lineage>
</organism>
<dbReference type="AlphaFoldDB" id="A0A1Q2L1H8"/>
<dbReference type="Pfam" id="PF04932">
    <property type="entry name" value="Wzy_C"/>
    <property type="match status" value="1"/>
</dbReference>
<feature type="transmembrane region" description="Helical" evidence="5">
    <location>
        <begin position="129"/>
        <end position="145"/>
    </location>
</feature>
<evidence type="ECO:0000313" key="8">
    <source>
        <dbReference type="Proteomes" id="UP000188184"/>
    </source>
</evidence>
<dbReference type="RefSeq" id="WP_077590116.1">
    <property type="nucleotide sequence ID" value="NZ_CP019640.1"/>
</dbReference>
<feature type="transmembrane region" description="Helical" evidence="5">
    <location>
        <begin position="157"/>
        <end position="177"/>
    </location>
</feature>
<sequence>MGEILTGQRHFINTAFLAVPLLLVFLYWYTGIAALYFAGAALLVIIFLSKSDIIAFCMLFALLPLENMLRMEGAPFSIVSVVIVLLFLKLFIQRKFKLDLVMFMMIVFMVFFLGLHTLVYSRLFDLDNLRFFVNIVYISSLFLVYKRTLTLKALIITKYFIFGTALLLLFSLIYTIFTLQIDLLASRLYGLREDPNYIAVMFSIATGLCLINLHQKRMNPILCNILMLFFMAGVLLTQSRGGLLAFTPNFFCYAYLMLKVDKRQVVVSAVVTLFLVYVTNQNRVFVDSVFENLTGRIDNADSDGGSGRLDIWMAYLHLYSQDIGQLLLGPHENVYPKQGSGVIVAHNLVLGAIAQSGGINLIFIGIAFVNLAKIIKDVSGVYGIYMIGLLPIVIMGAGYFFLDAVFINVFIYAFVLSLMIIYLRPELQMKRDSREEVLRFDKSTLIGEQ</sequence>
<name>A0A1Q2L1H8_9BACL</name>
<dbReference type="GO" id="GO:0016020">
    <property type="term" value="C:membrane"/>
    <property type="evidence" value="ECO:0007669"/>
    <property type="project" value="UniProtKB-SubCell"/>
</dbReference>
<keyword evidence="3 5" id="KW-1133">Transmembrane helix</keyword>
<accession>A0A1Q2L1H8</accession>
<dbReference type="EMBL" id="CP019640">
    <property type="protein sequence ID" value="AQQ54224.1"/>
    <property type="molecule type" value="Genomic_DNA"/>
</dbReference>
<feature type="transmembrane region" description="Helical" evidence="5">
    <location>
        <begin position="101"/>
        <end position="123"/>
    </location>
</feature>
<evidence type="ECO:0000256" key="1">
    <source>
        <dbReference type="ARBA" id="ARBA00004141"/>
    </source>
</evidence>
<dbReference type="Proteomes" id="UP000188184">
    <property type="component" value="Chromosome"/>
</dbReference>
<feature type="transmembrane region" description="Helical" evidence="5">
    <location>
        <begin position="265"/>
        <end position="280"/>
    </location>
</feature>
<feature type="transmembrane region" description="Helical" evidence="5">
    <location>
        <begin position="242"/>
        <end position="258"/>
    </location>
</feature>
<evidence type="ECO:0000256" key="5">
    <source>
        <dbReference type="SAM" id="Phobius"/>
    </source>
</evidence>
<comment type="subcellular location">
    <subcellularLocation>
        <location evidence="1">Membrane</location>
        <topology evidence="1">Multi-pass membrane protein</topology>
    </subcellularLocation>
</comment>
<feature type="transmembrane region" description="Helical" evidence="5">
    <location>
        <begin position="220"/>
        <end position="236"/>
    </location>
</feature>
<keyword evidence="4 5" id="KW-0472">Membrane</keyword>
<feature type="transmembrane region" description="Helical" evidence="5">
    <location>
        <begin position="197"/>
        <end position="213"/>
    </location>
</feature>
<dbReference type="KEGG" id="pmar:B0X71_14710"/>
<keyword evidence="2 5" id="KW-0812">Transmembrane</keyword>
<evidence type="ECO:0000313" key="7">
    <source>
        <dbReference type="EMBL" id="AQQ54224.1"/>
    </source>
</evidence>
<evidence type="ECO:0000256" key="4">
    <source>
        <dbReference type="ARBA" id="ARBA00023136"/>
    </source>
</evidence>
<feature type="transmembrane region" description="Helical" evidence="5">
    <location>
        <begin position="74"/>
        <end position="92"/>
    </location>
</feature>
<proteinExistence type="predicted"/>
<feature type="domain" description="O-antigen ligase-related" evidence="6">
    <location>
        <begin position="226"/>
        <end position="362"/>
    </location>
</feature>
<evidence type="ECO:0000256" key="2">
    <source>
        <dbReference type="ARBA" id="ARBA00022692"/>
    </source>
</evidence>
<feature type="transmembrane region" description="Helical" evidence="5">
    <location>
        <begin position="405"/>
        <end position="423"/>
    </location>
</feature>
<dbReference type="OrthoDB" id="2080878at2"/>
<protein>
    <recommendedName>
        <fullName evidence="6">O-antigen ligase-related domain-containing protein</fullName>
    </recommendedName>
</protein>
<gene>
    <name evidence="7" type="ORF">B0X71_14710</name>
</gene>
<evidence type="ECO:0000256" key="3">
    <source>
        <dbReference type="ARBA" id="ARBA00022989"/>
    </source>
</evidence>